<evidence type="ECO:0000313" key="2">
    <source>
        <dbReference type="EMBL" id="KAK1730664.1"/>
    </source>
</evidence>
<comment type="caution">
    <text evidence="2">The sequence shown here is derived from an EMBL/GenBank/DDBJ whole genome shotgun (WGS) entry which is preliminary data.</text>
</comment>
<reference evidence="2" key="1">
    <citation type="submission" date="2021-12" db="EMBL/GenBank/DDBJ databases">
        <title>Comparative genomics, transcriptomics and evolutionary studies reveal genomic signatures of adaptation to plant cell wall in hemibiotrophic fungi.</title>
        <authorList>
            <consortium name="DOE Joint Genome Institute"/>
            <person name="Baroncelli R."/>
            <person name="Diaz J.F."/>
            <person name="Benocci T."/>
            <person name="Peng M."/>
            <person name="Battaglia E."/>
            <person name="Haridas S."/>
            <person name="Andreopoulos W."/>
            <person name="Labutti K."/>
            <person name="Pangilinan J."/>
            <person name="Floch G.L."/>
            <person name="Makela M.R."/>
            <person name="Henrissat B."/>
            <person name="Grigoriev I.V."/>
            <person name="Crouch J.A."/>
            <person name="De Vries R.P."/>
            <person name="Sukno S.A."/>
            <person name="Thon M.R."/>
        </authorList>
    </citation>
    <scope>NUCLEOTIDE SEQUENCE</scope>
    <source>
        <strain evidence="2">CBS 112980</strain>
    </source>
</reference>
<dbReference type="AlphaFoldDB" id="A0AAD8XNR6"/>
<protein>
    <submittedName>
        <fullName evidence="2">Uncharacterized protein</fullName>
    </submittedName>
</protein>
<gene>
    <name evidence="2" type="ORF">BDZ83DRAFT_378741</name>
</gene>
<proteinExistence type="predicted"/>
<name>A0AAD8XNR6_GLOAC</name>
<dbReference type="EMBL" id="JAHMHS010000006">
    <property type="protein sequence ID" value="KAK1730664.1"/>
    <property type="molecule type" value="Genomic_DNA"/>
</dbReference>
<organism evidence="2 3">
    <name type="scientific">Glomerella acutata</name>
    <name type="common">Colletotrichum acutatum</name>
    <dbReference type="NCBI Taxonomy" id="27357"/>
    <lineage>
        <taxon>Eukaryota</taxon>
        <taxon>Fungi</taxon>
        <taxon>Dikarya</taxon>
        <taxon>Ascomycota</taxon>
        <taxon>Pezizomycotina</taxon>
        <taxon>Sordariomycetes</taxon>
        <taxon>Hypocreomycetidae</taxon>
        <taxon>Glomerellales</taxon>
        <taxon>Glomerellaceae</taxon>
        <taxon>Colletotrichum</taxon>
        <taxon>Colletotrichum acutatum species complex</taxon>
    </lineage>
</organism>
<evidence type="ECO:0000256" key="1">
    <source>
        <dbReference type="SAM" id="MobiDB-lite"/>
    </source>
</evidence>
<accession>A0AAD8XNR6</accession>
<keyword evidence="3" id="KW-1185">Reference proteome</keyword>
<evidence type="ECO:0000313" key="3">
    <source>
        <dbReference type="Proteomes" id="UP001244207"/>
    </source>
</evidence>
<dbReference type="RefSeq" id="XP_060370719.1">
    <property type="nucleotide sequence ID" value="XM_060502702.1"/>
</dbReference>
<dbReference type="GeneID" id="85386601"/>
<sequence length="215" mass="24114">MAALVPTVSTTERDASHQAKSPSYQIPTWYLAKPPTSAPSCHRQVGRTSYSASLRRRGWGNEMLQLVYLTHCFANLACSALAHASNTFRLPATRSRKKDQFHNGDRIYREERQYSPFSAISICGCGSHRAEFHREATQDRSVSVNHPMTNIANYRRSLTGSLWHWMNQGSLLRCNVLVTECLSNPMRLFPIVDFSMFPNGGISYQGGTGKALTMP</sequence>
<dbReference type="Proteomes" id="UP001244207">
    <property type="component" value="Unassembled WGS sequence"/>
</dbReference>
<feature type="region of interest" description="Disordered" evidence="1">
    <location>
        <begin position="1"/>
        <end position="21"/>
    </location>
</feature>